<dbReference type="InterPro" id="IPR036291">
    <property type="entry name" value="NAD(P)-bd_dom_sf"/>
</dbReference>
<dbReference type="EMBL" id="LKCW01000018">
    <property type="protein sequence ID" value="KPM44553.1"/>
    <property type="molecule type" value="Genomic_DNA"/>
</dbReference>
<organism evidence="2 3">
    <name type="scientific">Neonectria ditissima</name>
    <dbReference type="NCBI Taxonomy" id="78410"/>
    <lineage>
        <taxon>Eukaryota</taxon>
        <taxon>Fungi</taxon>
        <taxon>Dikarya</taxon>
        <taxon>Ascomycota</taxon>
        <taxon>Pezizomycotina</taxon>
        <taxon>Sordariomycetes</taxon>
        <taxon>Hypocreomycetidae</taxon>
        <taxon>Hypocreales</taxon>
        <taxon>Nectriaceae</taxon>
        <taxon>Neonectria</taxon>
    </lineage>
</organism>
<keyword evidence="3" id="KW-1185">Reference proteome</keyword>
<comment type="caution">
    <text evidence="2">The sequence shown here is derived from an EMBL/GenBank/DDBJ whole genome shotgun (WGS) entry which is preliminary data.</text>
</comment>
<evidence type="ECO:0000313" key="2">
    <source>
        <dbReference type="EMBL" id="KPM44553.1"/>
    </source>
</evidence>
<dbReference type="Gene3D" id="3.40.50.20">
    <property type="match status" value="1"/>
</dbReference>
<proteinExistence type="predicted"/>
<dbReference type="SUPFAM" id="SSF51735">
    <property type="entry name" value="NAD(P)-binding Rossmann-fold domains"/>
    <property type="match status" value="1"/>
</dbReference>
<accession>A0A0P7B4K3</accession>
<keyword evidence="1" id="KW-1133">Transmembrane helix</keyword>
<dbReference type="Gene3D" id="3.30.470.20">
    <property type="entry name" value="ATP-grasp fold, B domain"/>
    <property type="match status" value="1"/>
</dbReference>
<evidence type="ECO:0008006" key="4">
    <source>
        <dbReference type="Google" id="ProtNLM"/>
    </source>
</evidence>
<gene>
    <name evidence="2" type="ORF">AK830_g2057</name>
</gene>
<dbReference type="Proteomes" id="UP000050424">
    <property type="component" value="Unassembled WGS sequence"/>
</dbReference>
<dbReference type="OrthoDB" id="186626at2759"/>
<feature type="transmembrane region" description="Helical" evidence="1">
    <location>
        <begin position="455"/>
        <end position="472"/>
    </location>
</feature>
<evidence type="ECO:0000256" key="1">
    <source>
        <dbReference type="SAM" id="Phobius"/>
    </source>
</evidence>
<evidence type="ECO:0000313" key="3">
    <source>
        <dbReference type="Proteomes" id="UP000050424"/>
    </source>
</evidence>
<keyword evidence="1" id="KW-0812">Transmembrane</keyword>
<sequence>MANSAFWHLSKNLFLIALSLALLPLSTSLVLVVRLWQVIQPKHDDESTSPRKTVLVTGVNMAKGLTVARIFKRKHHRVIAADWHWLSLGSVSSAIDTYYAVPPPSDSSDTNLNDEYTERMLQIAKKEGVDLWISVSDVHAAVQDATVAEMMEADTKAKAIQFNVEWTCLLHNKDSFMDHSRNLGLRLPDTSTVRNQREVVQFLESRGGLERRSDARLYLIKYSGVDDQGRSRMPLLPLESKEATLRKIEQIPFDETPETSFIAQEFIAGEEYCTHALVIRGQVRAFVACPSGPVLLHYTALPPDSPISQAMQDFTQKQAAAGGENFTGHLSFDFMVRTPAASEKDDVEIYPIECNPRSHTAAVLFNHTPELVEEYLSVLSPSDASSDSQPLAPENPGQYYWVGQDLAEEVLDPLYRYVFAGTASFGELYESSLVFLRRVCYWNDGTFDSSDLFPWWWLYHVYWPMYFVTFLFRGQWRKLNISTGKIF</sequence>
<reference evidence="2 3" key="1">
    <citation type="submission" date="2015-09" db="EMBL/GenBank/DDBJ databases">
        <title>Draft genome of a European isolate of the apple canker pathogen Neonectria ditissima.</title>
        <authorList>
            <person name="Gomez-Cortecero A."/>
            <person name="Harrison R.J."/>
            <person name="Armitage A.D."/>
        </authorList>
    </citation>
    <scope>NUCLEOTIDE SEQUENCE [LARGE SCALE GENOMIC DNA]</scope>
    <source>
        <strain evidence="2 3">R09/05</strain>
    </source>
</reference>
<dbReference type="STRING" id="78410.A0A0P7B4K3"/>
<dbReference type="AlphaFoldDB" id="A0A0P7B4K3"/>
<keyword evidence="1" id="KW-0472">Membrane</keyword>
<name>A0A0P7B4K3_9HYPO</name>
<dbReference type="SUPFAM" id="SSF56059">
    <property type="entry name" value="Glutathione synthetase ATP-binding domain-like"/>
    <property type="match status" value="1"/>
</dbReference>
<protein>
    <recommendedName>
        <fullName evidence="4">ATP-grasp domain-containing protein</fullName>
    </recommendedName>
</protein>